<comment type="caution">
    <text evidence="5">The sequence shown here is derived from an EMBL/GenBank/DDBJ whole genome shotgun (WGS) entry which is preliminary data.</text>
</comment>
<dbReference type="PROSITE" id="PS51123">
    <property type="entry name" value="OMPA_2"/>
    <property type="match status" value="1"/>
</dbReference>
<name>A0A840CMQ8_9BACT</name>
<keyword evidence="2 3" id="KW-0472">Membrane</keyword>
<dbReference type="Gene3D" id="3.30.1330.60">
    <property type="entry name" value="OmpA-like domain"/>
    <property type="match status" value="1"/>
</dbReference>
<dbReference type="Proteomes" id="UP000555103">
    <property type="component" value="Unassembled WGS sequence"/>
</dbReference>
<evidence type="ECO:0000256" key="3">
    <source>
        <dbReference type="PROSITE-ProRule" id="PRU00473"/>
    </source>
</evidence>
<evidence type="ECO:0000313" key="5">
    <source>
        <dbReference type="EMBL" id="MBB4035328.1"/>
    </source>
</evidence>
<comment type="subcellular location">
    <subcellularLocation>
        <location evidence="1">Membrane</location>
    </subcellularLocation>
</comment>
<dbReference type="PRINTS" id="PR01021">
    <property type="entry name" value="OMPADOMAIN"/>
</dbReference>
<dbReference type="InterPro" id="IPR006665">
    <property type="entry name" value="OmpA-like"/>
</dbReference>
<reference evidence="5 6" key="1">
    <citation type="submission" date="2020-08" db="EMBL/GenBank/DDBJ databases">
        <title>Genomic Encyclopedia of Type Strains, Phase IV (KMG-IV): sequencing the most valuable type-strain genomes for metagenomic binning, comparative biology and taxonomic classification.</title>
        <authorList>
            <person name="Goeker M."/>
        </authorList>
    </citation>
    <scope>NUCLEOTIDE SEQUENCE [LARGE SCALE GENOMIC DNA]</scope>
    <source>
        <strain evidence="5 6">DSM 104969</strain>
    </source>
</reference>
<dbReference type="InterPro" id="IPR006664">
    <property type="entry name" value="OMP_bac"/>
</dbReference>
<proteinExistence type="predicted"/>
<dbReference type="CDD" id="cd07185">
    <property type="entry name" value="OmpA_C-like"/>
    <property type="match status" value="1"/>
</dbReference>
<feature type="domain" description="OmpA-like" evidence="4">
    <location>
        <begin position="493"/>
        <end position="632"/>
    </location>
</feature>
<dbReference type="RefSeq" id="WP_183306257.1">
    <property type="nucleotide sequence ID" value="NZ_JACIEP010000003.1"/>
</dbReference>
<evidence type="ECO:0000259" key="4">
    <source>
        <dbReference type="PROSITE" id="PS51123"/>
    </source>
</evidence>
<evidence type="ECO:0000256" key="1">
    <source>
        <dbReference type="ARBA" id="ARBA00004370"/>
    </source>
</evidence>
<dbReference type="GO" id="GO:0016020">
    <property type="term" value="C:membrane"/>
    <property type="evidence" value="ECO:0007669"/>
    <property type="project" value="UniProtKB-SubCell"/>
</dbReference>
<dbReference type="Gene3D" id="1.25.40.10">
    <property type="entry name" value="Tetratricopeptide repeat domain"/>
    <property type="match status" value="1"/>
</dbReference>
<dbReference type="InterPro" id="IPR036737">
    <property type="entry name" value="OmpA-like_sf"/>
</dbReference>
<dbReference type="Pfam" id="PF00691">
    <property type="entry name" value="OmpA"/>
    <property type="match status" value="1"/>
</dbReference>
<organism evidence="5 6">
    <name type="scientific">Dysgonomonas hofstadii</name>
    <dbReference type="NCBI Taxonomy" id="637886"/>
    <lineage>
        <taxon>Bacteria</taxon>
        <taxon>Pseudomonadati</taxon>
        <taxon>Bacteroidota</taxon>
        <taxon>Bacteroidia</taxon>
        <taxon>Bacteroidales</taxon>
        <taxon>Dysgonomonadaceae</taxon>
        <taxon>Dysgonomonas</taxon>
    </lineage>
</organism>
<evidence type="ECO:0000313" key="6">
    <source>
        <dbReference type="Proteomes" id="UP000555103"/>
    </source>
</evidence>
<keyword evidence="6" id="KW-1185">Reference proteome</keyword>
<evidence type="ECO:0000256" key="2">
    <source>
        <dbReference type="ARBA" id="ARBA00023136"/>
    </source>
</evidence>
<gene>
    <name evidence="5" type="ORF">GGR21_001217</name>
</gene>
<sequence>MINQILLRIAFLVLLGLASLSIMGEDRKNETEGDRRAKGVEAKADRKFVRQDFDEAMTIYESAFKHSLSAEYSAVLHLKVGRLYLTLLDYVSAVPHYETAMAISSELLTPVDVCNYLDALRFSGQKMKAIGLARRYAYRDAYHSDQRYQNILHALNYEGGFLPIGTPEFNVRGLDNVNSPNSEFWIGVKAGEYFYASSKSRFHDPNKKFYHRSNYFSLAEDSEFSIKNEGNTKKRLLDMIPYSLQNGPLSFANNMTRMVVTQVYYGKGEGIGMSAQGLNTFQTRLYYSDYDQKRKGWSSFKEAFPQEEGSSYSHPFLFNNDRSLLFASDMPGGFGGYDIYVTHWNDQKGAWGDPVNLGSQVNTEGDEISPGLFNEMLIFSSNGHVGFGGYDVYGITYEDGQAVVGSLVHFDYPINTVHNDFSLLQIDENRGYIVSDRKTANKDDIFYFERNEAERGKSNMLFGMTEAKAVTNGAIDVMKEENKVNIPMKEELPSSRFMEHMLSLYFDFNSYKLDAESLYALDTWRKESDLSKVDTLIMEGFADEIGGEEYNLVLSEKRATEVSQWMKNHGITAKLIVQGMGQIPVDIDFPELMPGYSNGEFSGNALYKSLSLENRIKLNQGARRVDIKAITK</sequence>
<dbReference type="EMBL" id="JACIEP010000003">
    <property type="protein sequence ID" value="MBB4035328.1"/>
    <property type="molecule type" value="Genomic_DNA"/>
</dbReference>
<dbReference type="InterPro" id="IPR011990">
    <property type="entry name" value="TPR-like_helical_dom_sf"/>
</dbReference>
<accession>A0A840CMQ8</accession>
<dbReference type="SUPFAM" id="SSF103088">
    <property type="entry name" value="OmpA-like"/>
    <property type="match status" value="1"/>
</dbReference>
<protein>
    <submittedName>
        <fullName evidence="5">Outer membrane protein OmpA-like peptidoglycan-associated protein/tetratricopeptide (TPR) repeat protein</fullName>
    </submittedName>
</protein>
<dbReference type="AlphaFoldDB" id="A0A840CMQ8"/>